<dbReference type="CDD" id="cd00603">
    <property type="entry name" value="IPT_PCSR"/>
    <property type="match status" value="1"/>
</dbReference>
<keyword evidence="4" id="KW-1185">Reference proteome</keyword>
<evidence type="ECO:0000256" key="1">
    <source>
        <dbReference type="ARBA" id="ARBA00022737"/>
    </source>
</evidence>
<organism evidence="3 4">
    <name type="scientific">Pedobacter nyackensis</name>
    <dbReference type="NCBI Taxonomy" id="475255"/>
    <lineage>
        <taxon>Bacteria</taxon>
        <taxon>Pseudomonadati</taxon>
        <taxon>Bacteroidota</taxon>
        <taxon>Sphingobacteriia</taxon>
        <taxon>Sphingobacteriales</taxon>
        <taxon>Sphingobacteriaceae</taxon>
        <taxon>Pedobacter</taxon>
    </lineage>
</organism>
<dbReference type="PROSITE" id="PS51257">
    <property type="entry name" value="PROKAR_LIPOPROTEIN"/>
    <property type="match status" value="1"/>
</dbReference>
<dbReference type="InterPro" id="IPR011042">
    <property type="entry name" value="6-blade_b-propeller_TolB-like"/>
</dbReference>
<dbReference type="InterPro" id="IPR002909">
    <property type="entry name" value="IPT_dom"/>
</dbReference>
<dbReference type="Gene3D" id="2.120.10.30">
    <property type="entry name" value="TolB, C-terminal domain"/>
    <property type="match status" value="3"/>
</dbReference>
<evidence type="ECO:0000259" key="2">
    <source>
        <dbReference type="Pfam" id="PF01833"/>
    </source>
</evidence>
<dbReference type="PANTHER" id="PTHR13833">
    <property type="match status" value="1"/>
</dbReference>
<gene>
    <name evidence="3" type="ORF">SAMN04488101_11944</name>
</gene>
<dbReference type="STRING" id="475255.SAMN04488101_11944"/>
<name>A0A1W2F2M9_9SPHI</name>
<dbReference type="Proteomes" id="UP000192678">
    <property type="component" value="Unassembled WGS sequence"/>
</dbReference>
<dbReference type="AlphaFoldDB" id="A0A1W2F2M9"/>
<dbReference type="EMBL" id="FWYB01000019">
    <property type="protein sequence ID" value="SMD16184.1"/>
    <property type="molecule type" value="Genomic_DNA"/>
</dbReference>
<dbReference type="SUPFAM" id="SSF101898">
    <property type="entry name" value="NHL repeat"/>
    <property type="match status" value="1"/>
</dbReference>
<dbReference type="SUPFAM" id="SSF81296">
    <property type="entry name" value="E set domains"/>
    <property type="match status" value="1"/>
</dbReference>
<sequence length="454" mass="47922">MLKIFNMKRYKAMKATFYGVVLLLQLGLVSCKEQFFQQTDDSYMHNSNAPFVISKFSPMEGSEATEVMIYGDNYSSNLADVSVKINGKPVTVLGANGKRMIVKIPAGLGTGNIEITIAGKTVTSKEPFVYTLKRTVSTLAGAGVAGFADGSADLAKFDFRSNAGMDIDSKGNLYVADIFNNCIRKITPAGVVSTFIGKPGVEGYVNGNKDVALFNHPMDVAVDKDDNLYVADAWNWAVRKVTPDGVVSSIRGQAFAFPQGLAINKNTGVIYISSALAANYHGGKIYEFSASGVLNERGVDVPIFSGGMAVDSKGNLIIADNVSSVIYSVNTTTWARTAIAGTAGEAGLVDGVGAVARFDHPWGIAVDSRDNIYVAGCGHRFEGPTISASASNIRMIEAGTNKVSTIAGSDVQGYTNGLGGVARFAVPSGIAIGADGAIYVLDKGNHRIRKIVSQ</sequence>
<evidence type="ECO:0000313" key="3">
    <source>
        <dbReference type="EMBL" id="SMD16184.1"/>
    </source>
</evidence>
<dbReference type="InterPro" id="IPR001258">
    <property type="entry name" value="NHL_repeat"/>
</dbReference>
<accession>A0A1W2F2M9</accession>
<dbReference type="Gene3D" id="2.60.40.10">
    <property type="entry name" value="Immunoglobulins"/>
    <property type="match status" value="1"/>
</dbReference>
<proteinExistence type="predicted"/>
<feature type="domain" description="IPT/TIG" evidence="2">
    <location>
        <begin position="52"/>
        <end position="130"/>
    </location>
</feature>
<dbReference type="InterPro" id="IPR014756">
    <property type="entry name" value="Ig_E-set"/>
</dbReference>
<protein>
    <submittedName>
        <fullName evidence="3">IPT/TIG domain-containing protein</fullName>
    </submittedName>
</protein>
<dbReference type="PANTHER" id="PTHR13833:SF71">
    <property type="entry name" value="NHL DOMAIN-CONTAINING PROTEIN"/>
    <property type="match status" value="1"/>
</dbReference>
<dbReference type="Pfam" id="PF01833">
    <property type="entry name" value="TIG"/>
    <property type="match status" value="1"/>
</dbReference>
<keyword evidence="1" id="KW-0677">Repeat</keyword>
<dbReference type="InterPro" id="IPR013783">
    <property type="entry name" value="Ig-like_fold"/>
</dbReference>
<evidence type="ECO:0000313" key="4">
    <source>
        <dbReference type="Proteomes" id="UP000192678"/>
    </source>
</evidence>
<reference evidence="3 4" key="1">
    <citation type="submission" date="2017-04" db="EMBL/GenBank/DDBJ databases">
        <authorList>
            <person name="Afonso C.L."/>
            <person name="Miller P.J."/>
            <person name="Scott M.A."/>
            <person name="Spackman E."/>
            <person name="Goraichik I."/>
            <person name="Dimitrov K.M."/>
            <person name="Suarez D.L."/>
            <person name="Swayne D.E."/>
        </authorList>
    </citation>
    <scope>NUCLEOTIDE SEQUENCE [LARGE SCALE GENOMIC DNA]</scope>
    <source>
        <strain evidence="3 4">DSM 19625</strain>
    </source>
</reference>
<dbReference type="Pfam" id="PF01436">
    <property type="entry name" value="NHL"/>
    <property type="match status" value="1"/>
</dbReference>